<dbReference type="GO" id="GO:0051287">
    <property type="term" value="F:NAD binding"/>
    <property type="evidence" value="ECO:0007669"/>
    <property type="project" value="InterPro"/>
</dbReference>
<evidence type="ECO:0000259" key="5">
    <source>
        <dbReference type="Pfam" id="PF14833"/>
    </source>
</evidence>
<organism evidence="6 7">
    <name type="scientific">Jannaschia donghaensis</name>
    <dbReference type="NCBI Taxonomy" id="420998"/>
    <lineage>
        <taxon>Bacteria</taxon>
        <taxon>Pseudomonadati</taxon>
        <taxon>Pseudomonadota</taxon>
        <taxon>Alphaproteobacteria</taxon>
        <taxon>Rhodobacterales</taxon>
        <taxon>Roseobacteraceae</taxon>
        <taxon>Jannaschia</taxon>
    </lineage>
</organism>
<feature type="domain" description="3-hydroxyisobutyrate dehydrogenase-like NAD-binding" evidence="5">
    <location>
        <begin position="153"/>
        <end position="273"/>
    </location>
</feature>
<keyword evidence="1 6" id="KW-0560">Oxidoreductase</keyword>
<feature type="domain" description="6-phosphogluconate dehydrogenase NADP-binding" evidence="4">
    <location>
        <begin position="3"/>
        <end position="149"/>
    </location>
</feature>
<name>A0A0M6YI93_9RHOB</name>
<dbReference type="Gene3D" id="1.10.1040.10">
    <property type="entry name" value="N-(1-d-carboxylethyl)-l-norvaline Dehydrogenase, domain 2"/>
    <property type="match status" value="1"/>
</dbReference>
<dbReference type="Gene3D" id="3.40.50.720">
    <property type="entry name" value="NAD(P)-binding Rossmann-like Domain"/>
    <property type="match status" value="2"/>
</dbReference>
<evidence type="ECO:0000313" key="6">
    <source>
        <dbReference type="EMBL" id="CTQ49395.1"/>
    </source>
</evidence>
<feature type="active site" evidence="3">
    <location>
        <position position="159"/>
    </location>
</feature>
<evidence type="ECO:0000256" key="3">
    <source>
        <dbReference type="PIRSR" id="PIRSR000103-1"/>
    </source>
</evidence>
<dbReference type="GO" id="GO:0050661">
    <property type="term" value="F:NADP binding"/>
    <property type="evidence" value="ECO:0007669"/>
    <property type="project" value="InterPro"/>
</dbReference>
<reference evidence="6 7" key="1">
    <citation type="submission" date="2015-07" db="EMBL/GenBank/DDBJ databases">
        <authorList>
            <person name="Noorani M."/>
        </authorList>
    </citation>
    <scope>NUCLEOTIDE SEQUENCE [LARGE SCALE GENOMIC DNA]</scope>
    <source>
        <strain evidence="6 7">CECT 7802</strain>
    </source>
</reference>
<evidence type="ECO:0000256" key="1">
    <source>
        <dbReference type="ARBA" id="ARBA00023002"/>
    </source>
</evidence>
<dbReference type="EMBL" id="CXSU01000011">
    <property type="protein sequence ID" value="CTQ49395.1"/>
    <property type="molecule type" value="Genomic_DNA"/>
</dbReference>
<dbReference type="SUPFAM" id="SSF51735">
    <property type="entry name" value="NAD(P)-binding Rossmann-fold domains"/>
    <property type="match status" value="1"/>
</dbReference>
<accession>A0A0M6YI93</accession>
<proteinExistence type="predicted"/>
<dbReference type="STRING" id="420998.JDO7802_01408"/>
<dbReference type="PIRSF" id="PIRSF000103">
    <property type="entry name" value="HIBADH"/>
    <property type="match status" value="1"/>
</dbReference>
<keyword evidence="7" id="KW-1185">Reference proteome</keyword>
<evidence type="ECO:0000313" key="7">
    <source>
        <dbReference type="Proteomes" id="UP000049222"/>
    </source>
</evidence>
<dbReference type="InterPro" id="IPR029154">
    <property type="entry name" value="HIBADH-like_NADP-bd"/>
</dbReference>
<protein>
    <submittedName>
        <fullName evidence="6">2-(Hydroxymethyl)glutarate dehydrogenase</fullName>
        <ecNumber evidence="6">1.1.1.291</ecNumber>
    </submittedName>
</protein>
<dbReference type="InterPro" id="IPR036291">
    <property type="entry name" value="NAD(P)-bd_dom_sf"/>
</dbReference>
<gene>
    <name evidence="6" type="primary">Hgd</name>
    <name evidence="6" type="ORF">JDO7802_01408</name>
</gene>
<dbReference type="Proteomes" id="UP000049222">
    <property type="component" value="Unassembled WGS sequence"/>
</dbReference>
<dbReference type="OrthoDB" id="9812907at2"/>
<keyword evidence="2" id="KW-0520">NAD</keyword>
<dbReference type="InterPro" id="IPR008927">
    <property type="entry name" value="6-PGluconate_DH-like_C_sf"/>
</dbReference>
<dbReference type="GO" id="GO:0043718">
    <property type="term" value="F:2-hydroxymethylglutarate dehydrogenase activity"/>
    <property type="evidence" value="ECO:0007669"/>
    <property type="project" value="UniProtKB-EC"/>
</dbReference>
<dbReference type="InterPro" id="IPR013328">
    <property type="entry name" value="6PGD_dom2"/>
</dbReference>
<dbReference type="RefSeq" id="WP_055083956.1">
    <property type="nucleotide sequence ID" value="NZ_CXSU01000011.1"/>
</dbReference>
<evidence type="ECO:0000256" key="2">
    <source>
        <dbReference type="ARBA" id="ARBA00023027"/>
    </source>
</evidence>
<dbReference type="PANTHER" id="PTHR43060:SF17">
    <property type="entry name" value="L-THREONATE DEHYDROGENASE"/>
    <property type="match status" value="1"/>
</dbReference>
<dbReference type="Pfam" id="PF14833">
    <property type="entry name" value="NAD_binding_11"/>
    <property type="match status" value="1"/>
</dbReference>
<dbReference type="AlphaFoldDB" id="A0A0M6YI93"/>
<evidence type="ECO:0000259" key="4">
    <source>
        <dbReference type="Pfam" id="PF03446"/>
    </source>
</evidence>
<dbReference type="Pfam" id="PF03446">
    <property type="entry name" value="NAD_binding_2"/>
    <property type="match status" value="1"/>
</dbReference>
<dbReference type="SUPFAM" id="SSF48179">
    <property type="entry name" value="6-phosphogluconate dehydrogenase C-terminal domain-like"/>
    <property type="match status" value="1"/>
</dbReference>
<dbReference type="PANTHER" id="PTHR43060">
    <property type="entry name" value="3-HYDROXYISOBUTYRATE DEHYDROGENASE-LIKE 1, MITOCHONDRIAL-RELATED"/>
    <property type="match status" value="1"/>
</dbReference>
<sequence length="286" mass="29771">MAKVGFWGLGSMGLGMADSLVRDGHDVCGHDPRDVVLEGGCDLPNGDLDVAVIAVLNAAQTESVLEAILPDLRSGAVVVACATVSPDFARDMADRCEKRQIRYLDAPISGGAKRAADGDLSIMASGSTAAFDAAKPALDAMSRTVFHMGEAVGAGSAMKAVHQVLAGTHIATMAEAMVFGVTQGIDPARFMEVLPQCGGTSWMLENRGPHVRDGDYTPHSAVEIWIKDLGIIQDIAADAAIELPMVQAALNGYRKAVEMGLGREDDAAIAKVYAAQAGVDLPKGKA</sequence>
<dbReference type="InterPro" id="IPR015815">
    <property type="entry name" value="HIBADH-related"/>
</dbReference>
<dbReference type="EC" id="1.1.1.291" evidence="6"/>
<dbReference type="InterPro" id="IPR006115">
    <property type="entry name" value="6PGDH_NADP-bd"/>
</dbReference>